<proteinExistence type="predicted"/>
<dbReference type="Proteomes" id="UP001164746">
    <property type="component" value="Chromosome 5"/>
</dbReference>
<dbReference type="Pfam" id="PF13927">
    <property type="entry name" value="Ig_3"/>
    <property type="match status" value="1"/>
</dbReference>
<dbReference type="PANTHER" id="PTHR11640:SF31">
    <property type="entry name" value="IRREGULAR CHIASM C-ROUGHEST PROTEIN-RELATED"/>
    <property type="match status" value="1"/>
</dbReference>
<keyword evidence="2 6" id="KW-0472">Membrane</keyword>
<dbReference type="InterPro" id="IPR051275">
    <property type="entry name" value="Cell_adhesion_signaling"/>
</dbReference>
<dbReference type="InterPro" id="IPR013783">
    <property type="entry name" value="Ig-like_fold"/>
</dbReference>
<dbReference type="Gene3D" id="2.60.40.10">
    <property type="entry name" value="Immunoglobulins"/>
    <property type="match status" value="2"/>
</dbReference>
<feature type="transmembrane region" description="Helical" evidence="6">
    <location>
        <begin position="712"/>
        <end position="734"/>
    </location>
</feature>
<feature type="signal peptide" evidence="7">
    <location>
        <begin position="1"/>
        <end position="20"/>
    </location>
</feature>
<feature type="domain" description="Ig-like" evidence="8">
    <location>
        <begin position="470"/>
        <end position="555"/>
    </location>
</feature>
<dbReference type="InterPro" id="IPR003599">
    <property type="entry name" value="Ig_sub"/>
</dbReference>
<accession>A0ABY7E423</accession>
<evidence type="ECO:0000256" key="7">
    <source>
        <dbReference type="SAM" id="SignalP"/>
    </source>
</evidence>
<evidence type="ECO:0000313" key="10">
    <source>
        <dbReference type="Proteomes" id="UP001164746"/>
    </source>
</evidence>
<evidence type="ECO:0000256" key="3">
    <source>
        <dbReference type="ARBA" id="ARBA00023157"/>
    </source>
</evidence>
<dbReference type="InterPro" id="IPR007110">
    <property type="entry name" value="Ig-like_dom"/>
</dbReference>
<sequence>MEASFYVLLCCLVLVEDAYGSCGSLTIMKPTFVDRNITLKFVPRHRGISNIAWKYTNEWDVAREHIVECVEEHFQQHVEDGPYYHTMIFFANKHHNNSKFHVQCSDAKGNSSSNTVKLHLNEIRSACGNLVLLSPEIKYGTNVEIAYYPSDLTLANENPSYNERSWLKLKGFLREVVHHRNDIYEERKISDYLYTLTIYNFIENKAGPYALKCGYTLEDTTNRLDIHVTDKPLIGPILDDCVYGNADTIIYCNTSRTTGKPRVTFSIGSKVVTMLENEKHRGVYTVVLDSDTWRDNDDHIVTCKVSNDDYVHDLNSSAKLCYMEKGSDPFLIMPEYIYDENTTVGCEVSNVRPPAVIEILVDNQAIDAIQKDLLNETSKTYTSKASILKIDKNWNGKKICCRRKATIYGNMESTCKTLNIKCKFICSTFLLLDSPTELIMNVTLASSNVTKQSIDVTCFTMESNPPCDGPDMVKELNVLEGSNVSFKCKYNLGDAPHESSVVWTRASNNLRWENCSLEITSVQRSDEDFYTCTFTNKSTVKDFAVIGSEYTNSVTKAENDTAVLVCVVDGNPNAEITIAKADEILEVENNGSNLTHTIASSVRRPYDGNVKLIFYSPLNENVTLSYTAFAYPIPLTWQFVWEKCVGNENCTEVTANLSKYAISTIGLSTSLIITQVNEKDYGPYQLTIWNGIGRELTERFQLKKGEIRHSTLTIGASVGGSIIAMVIGFVLLVYCIRRKVSLSNVCGTCGFRNKNSNSRAKAVDMYLTCVHHSRPVTDKWKLVRMTKMSAHRNHYPTNRYGNN</sequence>
<keyword evidence="10" id="KW-1185">Reference proteome</keyword>
<evidence type="ECO:0000256" key="5">
    <source>
        <dbReference type="ARBA" id="ARBA00023319"/>
    </source>
</evidence>
<reference evidence="9" key="1">
    <citation type="submission" date="2022-11" db="EMBL/GenBank/DDBJ databases">
        <title>Centuries of genome instability and evolution in soft-shell clam transmissible cancer (bioRxiv).</title>
        <authorList>
            <person name="Hart S.F.M."/>
            <person name="Yonemitsu M.A."/>
            <person name="Giersch R.M."/>
            <person name="Beal B.F."/>
            <person name="Arriagada G."/>
            <person name="Davis B.W."/>
            <person name="Ostrander E.A."/>
            <person name="Goff S.P."/>
            <person name="Metzger M.J."/>
        </authorList>
    </citation>
    <scope>NUCLEOTIDE SEQUENCE</scope>
    <source>
        <strain evidence="9">MELC-2E11</strain>
        <tissue evidence="9">Siphon/mantle</tissue>
    </source>
</reference>
<dbReference type="PROSITE" id="PS50835">
    <property type="entry name" value="IG_LIKE"/>
    <property type="match status" value="1"/>
</dbReference>
<protein>
    <recommendedName>
        <fullName evidence="8">Ig-like domain-containing protein</fullName>
    </recommendedName>
</protein>
<evidence type="ECO:0000259" key="8">
    <source>
        <dbReference type="PROSITE" id="PS50835"/>
    </source>
</evidence>
<evidence type="ECO:0000256" key="1">
    <source>
        <dbReference type="ARBA" id="ARBA00004479"/>
    </source>
</evidence>
<evidence type="ECO:0000313" key="9">
    <source>
        <dbReference type="EMBL" id="WAR04575.1"/>
    </source>
</evidence>
<gene>
    <name evidence="9" type="ORF">MAR_019944</name>
</gene>
<evidence type="ECO:0000256" key="6">
    <source>
        <dbReference type="SAM" id="Phobius"/>
    </source>
</evidence>
<keyword evidence="6" id="KW-1133">Transmembrane helix</keyword>
<dbReference type="PANTHER" id="PTHR11640">
    <property type="entry name" value="NEPHRIN"/>
    <property type="match status" value="1"/>
</dbReference>
<evidence type="ECO:0000256" key="4">
    <source>
        <dbReference type="ARBA" id="ARBA00023180"/>
    </source>
</evidence>
<keyword evidence="6" id="KW-0812">Transmembrane</keyword>
<keyword evidence="3" id="KW-1015">Disulfide bond</keyword>
<dbReference type="EMBL" id="CP111016">
    <property type="protein sequence ID" value="WAR04575.1"/>
    <property type="molecule type" value="Genomic_DNA"/>
</dbReference>
<feature type="chain" id="PRO_5045268543" description="Ig-like domain-containing protein" evidence="7">
    <location>
        <begin position="21"/>
        <end position="803"/>
    </location>
</feature>
<dbReference type="SMART" id="SM00409">
    <property type="entry name" value="IG"/>
    <property type="match status" value="2"/>
</dbReference>
<keyword evidence="5" id="KW-0393">Immunoglobulin domain</keyword>
<dbReference type="InterPro" id="IPR036179">
    <property type="entry name" value="Ig-like_dom_sf"/>
</dbReference>
<evidence type="ECO:0000256" key="2">
    <source>
        <dbReference type="ARBA" id="ARBA00023136"/>
    </source>
</evidence>
<keyword evidence="4" id="KW-0325">Glycoprotein</keyword>
<comment type="subcellular location">
    <subcellularLocation>
        <location evidence="1">Membrane</location>
        <topology evidence="1">Single-pass type I membrane protein</topology>
    </subcellularLocation>
</comment>
<name>A0ABY7E423_MYAAR</name>
<keyword evidence="7" id="KW-0732">Signal</keyword>
<dbReference type="SUPFAM" id="SSF48726">
    <property type="entry name" value="Immunoglobulin"/>
    <property type="match status" value="2"/>
</dbReference>
<organism evidence="9 10">
    <name type="scientific">Mya arenaria</name>
    <name type="common">Soft-shell clam</name>
    <dbReference type="NCBI Taxonomy" id="6604"/>
    <lineage>
        <taxon>Eukaryota</taxon>
        <taxon>Metazoa</taxon>
        <taxon>Spiralia</taxon>
        <taxon>Lophotrochozoa</taxon>
        <taxon>Mollusca</taxon>
        <taxon>Bivalvia</taxon>
        <taxon>Autobranchia</taxon>
        <taxon>Heteroconchia</taxon>
        <taxon>Euheterodonta</taxon>
        <taxon>Imparidentia</taxon>
        <taxon>Neoheterodontei</taxon>
        <taxon>Myida</taxon>
        <taxon>Myoidea</taxon>
        <taxon>Myidae</taxon>
        <taxon>Mya</taxon>
    </lineage>
</organism>